<dbReference type="EMBL" id="CP071491">
    <property type="protein sequence ID" value="QSX16045.1"/>
    <property type="molecule type" value="Genomic_DNA"/>
</dbReference>
<keyword evidence="3" id="KW-0238">DNA-binding</keyword>
<dbReference type="Pfam" id="PF00589">
    <property type="entry name" value="Phage_integrase"/>
    <property type="match status" value="1"/>
</dbReference>
<dbReference type="InterPro" id="IPR025166">
    <property type="entry name" value="Integrase_DNA_bind_dom"/>
</dbReference>
<evidence type="ECO:0000313" key="9">
    <source>
        <dbReference type="Proteomes" id="UP001148834"/>
    </source>
</evidence>
<dbReference type="InterPro" id="IPR053876">
    <property type="entry name" value="Phage_int_M"/>
</dbReference>
<evidence type="ECO:0000313" key="6">
    <source>
        <dbReference type="EMBL" id="MDD2167103.1"/>
    </source>
</evidence>
<dbReference type="EMBL" id="JAODIR010000001">
    <property type="protein sequence ID" value="MDD2167103.1"/>
    <property type="molecule type" value="Genomic_DNA"/>
</dbReference>
<dbReference type="CDD" id="cd00801">
    <property type="entry name" value="INT_P4_C"/>
    <property type="match status" value="1"/>
</dbReference>
<evidence type="ECO:0000256" key="2">
    <source>
        <dbReference type="ARBA" id="ARBA00022908"/>
    </source>
</evidence>
<evidence type="ECO:0000313" key="7">
    <source>
        <dbReference type="EMBL" id="QSX16045.1"/>
    </source>
</evidence>
<reference evidence="7" key="1">
    <citation type="submission" date="2021-03" db="EMBL/GenBank/DDBJ databases">
        <title>Characterization of a novel Integrative Conjugative Element in Glaesserella parasuis.</title>
        <authorList>
            <person name="Hu G."/>
            <person name="Sun H."/>
        </authorList>
    </citation>
    <scope>NUCLEOTIDE SEQUENCE</scope>
    <source>
        <strain evidence="7">GHP1807</strain>
    </source>
</reference>
<evidence type="ECO:0000256" key="1">
    <source>
        <dbReference type="ARBA" id="ARBA00008857"/>
    </source>
</evidence>
<reference evidence="6" key="2">
    <citation type="submission" date="2022-09" db="EMBL/GenBank/DDBJ databases">
        <title>Molecular characterization of Glaesserella parasuis strains circulating in commercial swine farms using whole-genome sequencing.</title>
        <authorList>
            <person name="Mugabi R."/>
            <person name="Clavijo M."/>
            <person name="Li G."/>
        </authorList>
    </citation>
    <scope>NUCLEOTIDE SEQUENCE</scope>
    <source>
        <strain evidence="6">0435-53</strain>
    </source>
</reference>
<dbReference type="GO" id="GO:0003677">
    <property type="term" value="F:DNA binding"/>
    <property type="evidence" value="ECO:0007669"/>
    <property type="project" value="UniProtKB-KW"/>
</dbReference>
<keyword evidence="4" id="KW-0233">DNA recombination</keyword>
<dbReference type="GO" id="GO:0015074">
    <property type="term" value="P:DNA integration"/>
    <property type="evidence" value="ECO:0007669"/>
    <property type="project" value="UniProtKB-KW"/>
</dbReference>
<dbReference type="SUPFAM" id="SSF56349">
    <property type="entry name" value="DNA breaking-rejoining enzymes"/>
    <property type="match status" value="1"/>
</dbReference>
<sequence>MAILIKPLSNLDIKNATEGELLRDGEGLILQVTKKNKVWRLDYKKPITKARTSITLGYYPTLSLRQAREKKNELKELIRQGIDPQEHKRKIERKILDNLEKTFYKVALQWKVFKSSKVTKETMEEDWRRLELHIFPTLADIQVERITSKLLVDTLQIVYRKGHTSVIEKVLRSVEGIMDHAENCGLIEMHNCHKAKKAFHYKPAENNPTIPIEELPTFITKMMFANIEPYTQHLIFWNLLTGVRPSEAVAVEWREIDWENRLWRIPKEKMKGSRYKKREHIVPLSKQSLDILQRMKAFSRHSRFVFPHFKGGDRPMCSETVNRAMKRNGYKGIFTSHGMRALISTHLNEQNFNPDAIEMVLAHKIKGSSVRRVYNRHDYLKERIEIMDYWGNYLEQQGLRWKPLV</sequence>
<proteinExistence type="inferred from homology"/>
<evidence type="ECO:0000256" key="3">
    <source>
        <dbReference type="ARBA" id="ARBA00023125"/>
    </source>
</evidence>
<dbReference type="PANTHER" id="PTHR30629:SF6">
    <property type="entry name" value="PROPHAGE INTEGRASE INTA-RELATED"/>
    <property type="match status" value="1"/>
</dbReference>
<dbReference type="AlphaFoldDB" id="A0A145QYG4"/>
<evidence type="ECO:0000259" key="5">
    <source>
        <dbReference type="PROSITE" id="PS51898"/>
    </source>
</evidence>
<dbReference type="InterPro" id="IPR038488">
    <property type="entry name" value="Integrase_DNA-bd_sf"/>
</dbReference>
<dbReference type="Pfam" id="PF13356">
    <property type="entry name" value="Arm-DNA-bind_3"/>
    <property type="match status" value="1"/>
</dbReference>
<evidence type="ECO:0000313" key="8">
    <source>
        <dbReference type="EMBL" id="WGE11128.1"/>
    </source>
</evidence>
<accession>A0A145QYG4</accession>
<name>A0A145QYG4_GLAPU</name>
<protein>
    <submittedName>
        <fullName evidence="6">Tyrosine-type recombinase/integrase</fullName>
    </submittedName>
</protein>
<gene>
    <name evidence="7" type="ORF">J1G54_06440</name>
    <name evidence="6" type="ORF">N5925_00470</name>
    <name evidence="8" type="ORF">QBL01_06090</name>
</gene>
<dbReference type="Proteomes" id="UP001222296">
    <property type="component" value="Chromosome"/>
</dbReference>
<dbReference type="InterPro" id="IPR010998">
    <property type="entry name" value="Integrase_recombinase_N"/>
</dbReference>
<feature type="domain" description="Tyr recombinase" evidence="5">
    <location>
        <begin position="205"/>
        <end position="388"/>
    </location>
</feature>
<dbReference type="InterPro" id="IPR050808">
    <property type="entry name" value="Phage_Integrase"/>
</dbReference>
<dbReference type="Gene3D" id="1.10.443.10">
    <property type="entry name" value="Intergrase catalytic core"/>
    <property type="match status" value="1"/>
</dbReference>
<dbReference type="Gene3D" id="1.10.150.130">
    <property type="match status" value="1"/>
</dbReference>
<dbReference type="InterPro" id="IPR011010">
    <property type="entry name" value="DNA_brk_join_enz"/>
</dbReference>
<dbReference type="Proteomes" id="UP000662736">
    <property type="component" value="Chromosome"/>
</dbReference>
<dbReference type="EMBL" id="CP121769">
    <property type="protein sequence ID" value="WGE11128.1"/>
    <property type="molecule type" value="Genomic_DNA"/>
</dbReference>
<dbReference type="InterPro" id="IPR013762">
    <property type="entry name" value="Integrase-like_cat_sf"/>
</dbReference>
<evidence type="ECO:0000256" key="4">
    <source>
        <dbReference type="ARBA" id="ARBA00023172"/>
    </source>
</evidence>
<dbReference type="PROSITE" id="PS51898">
    <property type="entry name" value="TYR_RECOMBINASE"/>
    <property type="match status" value="1"/>
</dbReference>
<keyword evidence="2" id="KW-0229">DNA integration</keyword>
<dbReference type="Proteomes" id="UP001148834">
    <property type="component" value="Unassembled WGS sequence"/>
</dbReference>
<dbReference type="Gene3D" id="3.30.160.390">
    <property type="entry name" value="Integrase, DNA-binding domain"/>
    <property type="match status" value="1"/>
</dbReference>
<dbReference type="Pfam" id="PF22022">
    <property type="entry name" value="Phage_int_M"/>
    <property type="match status" value="1"/>
</dbReference>
<reference evidence="8" key="3">
    <citation type="submission" date="2023-04" db="EMBL/GenBank/DDBJ databases">
        <title>Molecular characterization of the Integrative and Conjugative elements harboring multidrug-resistance gene from Glaesserella (Haemophilus) parasuis.</title>
        <authorList>
            <person name="Che Y."/>
            <person name="Zhou L."/>
        </authorList>
    </citation>
    <scope>NUCLEOTIDE SEQUENCE</scope>
    <source>
        <strain evidence="8">Z44</strain>
    </source>
</reference>
<dbReference type="RefSeq" id="WP_021110873.1">
    <property type="nucleotide sequence ID" value="NZ_CBCRUP010000003.1"/>
</dbReference>
<dbReference type="InterPro" id="IPR002104">
    <property type="entry name" value="Integrase_catalytic"/>
</dbReference>
<dbReference type="GO" id="GO:0006310">
    <property type="term" value="P:DNA recombination"/>
    <property type="evidence" value="ECO:0007669"/>
    <property type="project" value="UniProtKB-KW"/>
</dbReference>
<organism evidence="6 9">
    <name type="scientific">Glaesserella parasuis</name>
    <name type="common">Haemophilus parasuis</name>
    <dbReference type="NCBI Taxonomy" id="738"/>
    <lineage>
        <taxon>Bacteria</taxon>
        <taxon>Pseudomonadati</taxon>
        <taxon>Pseudomonadota</taxon>
        <taxon>Gammaproteobacteria</taxon>
        <taxon>Pasteurellales</taxon>
        <taxon>Pasteurellaceae</taxon>
        <taxon>Glaesserella</taxon>
    </lineage>
</organism>
<comment type="similarity">
    <text evidence="1">Belongs to the 'phage' integrase family.</text>
</comment>
<dbReference type="PANTHER" id="PTHR30629">
    <property type="entry name" value="PROPHAGE INTEGRASE"/>
    <property type="match status" value="1"/>
</dbReference>